<evidence type="ECO:0000313" key="2">
    <source>
        <dbReference type="EMBL" id="GAG18869.1"/>
    </source>
</evidence>
<reference evidence="2" key="1">
    <citation type="journal article" date="2014" name="Front. Microbiol.">
        <title>High frequency of phylogenetically diverse reductive dehalogenase-homologous genes in deep subseafloor sedimentary metagenomes.</title>
        <authorList>
            <person name="Kawai M."/>
            <person name="Futagami T."/>
            <person name="Toyoda A."/>
            <person name="Takaki Y."/>
            <person name="Nishi S."/>
            <person name="Hori S."/>
            <person name="Arai W."/>
            <person name="Tsubouchi T."/>
            <person name="Morono Y."/>
            <person name="Uchiyama I."/>
            <person name="Ito T."/>
            <person name="Fujiyama A."/>
            <person name="Inagaki F."/>
            <person name="Takami H."/>
        </authorList>
    </citation>
    <scope>NUCLEOTIDE SEQUENCE</scope>
    <source>
        <strain evidence="2">Expedition CK06-06</strain>
    </source>
</reference>
<evidence type="ECO:0000259" key="1">
    <source>
        <dbReference type="Pfam" id="PF10114"/>
    </source>
</evidence>
<organism evidence="2">
    <name type="scientific">marine sediment metagenome</name>
    <dbReference type="NCBI Taxonomy" id="412755"/>
    <lineage>
        <taxon>unclassified sequences</taxon>
        <taxon>metagenomes</taxon>
        <taxon>ecological metagenomes</taxon>
    </lineage>
</organism>
<feature type="domain" description="PocR" evidence="1">
    <location>
        <begin position="1"/>
        <end position="126"/>
    </location>
</feature>
<sequence>GNRIVSSNKFPFICDLFRNKKVSLCKKEWLLHLYKSKNKEGIYFFPCKGGLFNIMSSMRLFGEIIGAVVVCGIRKEDNVKDYSQIAVQLRVEKSELIDAFNEVKKLDDEEIRKIAELLNLFSKTIPNIAKRSYDANRKNYELDVLLKLLSIVHSKKRLEGVVKAVMSYLIEIIKAVDCSILVNDEEGIKKFSYRNETQIGFDNEKKLMSQKACSLINVNKELGLNIDNEYNNLLIIPLKSKEKELGAVFLYGGDIKNLKE</sequence>
<proteinExistence type="predicted"/>
<comment type="caution">
    <text evidence="2">The sequence shown here is derived from an EMBL/GenBank/DDBJ whole genome shotgun (WGS) entry which is preliminary data.</text>
</comment>
<feature type="non-terminal residue" evidence="2">
    <location>
        <position position="260"/>
    </location>
</feature>
<dbReference type="EMBL" id="BARS01034140">
    <property type="protein sequence ID" value="GAG18869.1"/>
    <property type="molecule type" value="Genomic_DNA"/>
</dbReference>
<name>X0VKP9_9ZZZZ</name>
<dbReference type="AlphaFoldDB" id="X0VKP9"/>
<dbReference type="Pfam" id="PF10114">
    <property type="entry name" value="PocR"/>
    <property type="match status" value="1"/>
</dbReference>
<dbReference type="InterPro" id="IPR018771">
    <property type="entry name" value="PocR_dom"/>
</dbReference>
<dbReference type="SUPFAM" id="SSF55781">
    <property type="entry name" value="GAF domain-like"/>
    <property type="match status" value="1"/>
</dbReference>
<protein>
    <recommendedName>
        <fullName evidence="1">PocR domain-containing protein</fullName>
    </recommendedName>
</protein>
<gene>
    <name evidence="2" type="ORF">S01H1_52786</name>
</gene>
<feature type="non-terminal residue" evidence="2">
    <location>
        <position position="1"/>
    </location>
</feature>
<accession>X0VKP9</accession>